<reference evidence="2 3" key="1">
    <citation type="submission" date="2016-10" db="EMBL/GenBank/DDBJ databases">
        <authorList>
            <person name="de Groot N.N."/>
        </authorList>
    </citation>
    <scope>NUCLEOTIDE SEQUENCE [LARGE SCALE GENOMIC DNA]</scope>
    <source>
        <strain evidence="2 3">DSM 16957</strain>
    </source>
</reference>
<keyword evidence="2" id="KW-0540">Nuclease</keyword>
<feature type="coiled-coil region" evidence="1">
    <location>
        <begin position="39"/>
        <end position="66"/>
    </location>
</feature>
<evidence type="ECO:0000313" key="2">
    <source>
        <dbReference type="EMBL" id="SDE04771.1"/>
    </source>
</evidence>
<gene>
    <name evidence="2" type="ORF">SAMN04488509_11532</name>
</gene>
<keyword evidence="3" id="KW-1185">Reference proteome</keyword>
<evidence type="ECO:0000313" key="3">
    <source>
        <dbReference type="Proteomes" id="UP000199603"/>
    </source>
</evidence>
<name>A0A1G6ZQH7_9GAMM</name>
<protein>
    <submittedName>
        <fullName evidence="2">Exonuclease VII small subunit</fullName>
    </submittedName>
</protein>
<proteinExistence type="predicted"/>
<dbReference type="Proteomes" id="UP000199603">
    <property type="component" value="Unassembled WGS sequence"/>
</dbReference>
<dbReference type="EMBL" id="FNAG01000015">
    <property type="protein sequence ID" value="SDE04771.1"/>
    <property type="molecule type" value="Genomic_DNA"/>
</dbReference>
<dbReference type="GO" id="GO:0006308">
    <property type="term" value="P:DNA catabolic process"/>
    <property type="evidence" value="ECO:0007669"/>
    <property type="project" value="InterPro"/>
</dbReference>
<dbReference type="STRING" id="265719.SAMN04488509_11532"/>
<organism evidence="2 3">
    <name type="scientific">Aquimonas voraii</name>
    <dbReference type="NCBI Taxonomy" id="265719"/>
    <lineage>
        <taxon>Bacteria</taxon>
        <taxon>Pseudomonadati</taxon>
        <taxon>Pseudomonadota</taxon>
        <taxon>Gammaproteobacteria</taxon>
        <taxon>Lysobacterales</taxon>
        <taxon>Lysobacteraceae</taxon>
        <taxon>Aquimonas</taxon>
    </lineage>
</organism>
<accession>A0A1G6ZQH7</accession>
<keyword evidence="2" id="KW-0269">Exonuclease</keyword>
<keyword evidence="1" id="KW-0175">Coiled coil</keyword>
<dbReference type="GO" id="GO:0008855">
    <property type="term" value="F:exodeoxyribonuclease VII activity"/>
    <property type="evidence" value="ECO:0007669"/>
    <property type="project" value="InterPro"/>
</dbReference>
<dbReference type="RefSeq" id="WP_176764244.1">
    <property type="nucleotide sequence ID" value="NZ_FNAG01000015.1"/>
</dbReference>
<dbReference type="GO" id="GO:0009318">
    <property type="term" value="C:exodeoxyribonuclease VII complex"/>
    <property type="evidence" value="ECO:0007669"/>
    <property type="project" value="InterPro"/>
</dbReference>
<sequence>MSEVADTQRFDALYKTLSTCVSKLDQLPPEAIDEALALAEQGQAAYTQAKARLEAATQRLDAMFAQRDPA</sequence>
<evidence type="ECO:0000256" key="1">
    <source>
        <dbReference type="SAM" id="Coils"/>
    </source>
</evidence>
<dbReference type="InterPro" id="IPR037004">
    <property type="entry name" value="Exonuc_VII_ssu_sf"/>
</dbReference>
<keyword evidence="2" id="KW-0378">Hydrolase</keyword>
<dbReference type="AlphaFoldDB" id="A0A1G6ZQH7"/>
<dbReference type="SUPFAM" id="SSF116842">
    <property type="entry name" value="XseB-like"/>
    <property type="match status" value="1"/>
</dbReference>